<dbReference type="Proteomes" id="UP000013940">
    <property type="component" value="Chromosome"/>
</dbReference>
<dbReference type="AlphaFoldDB" id="A0A2C9EKZ4"/>
<evidence type="ECO:0000313" key="1">
    <source>
        <dbReference type="EMBL" id="AGL84228.1"/>
    </source>
</evidence>
<organism evidence="1 2">
    <name type="scientific">Pseudomonas protegens (strain DSM 19095 / LMG 27888 / CFBP 6595 / CHA0)</name>
    <dbReference type="NCBI Taxonomy" id="1124983"/>
    <lineage>
        <taxon>Bacteria</taxon>
        <taxon>Pseudomonadati</taxon>
        <taxon>Pseudomonadota</taxon>
        <taxon>Gammaproteobacteria</taxon>
        <taxon>Pseudomonadales</taxon>
        <taxon>Pseudomonadaceae</taxon>
        <taxon>Pseudomonas</taxon>
    </lineage>
</organism>
<dbReference type="eggNOG" id="ENOG5031TPS">
    <property type="taxonomic scope" value="Bacteria"/>
</dbReference>
<evidence type="ECO:0000313" key="2">
    <source>
        <dbReference type="Proteomes" id="UP000013940"/>
    </source>
</evidence>
<evidence type="ECO:0008006" key="3">
    <source>
        <dbReference type="Google" id="ProtNLM"/>
    </source>
</evidence>
<gene>
    <name evidence="1" type="ORF">PFLCHA0_c24570</name>
</gene>
<dbReference type="HOGENOM" id="CLU_127109_0_0_6"/>
<proteinExistence type="predicted"/>
<sequence>MSQSPHPLNTCIGRVRLPGLAGLLLALAGCGALTDVRSFSTPYSTPPGGETVRLRVISDGMVRGVPRSDCVDFRLPGAGVVVAARDGYANRNGESLGMAAPQTPAVPGTRTEVLVPTGQPMAFHYLGNQCYNLFSFVPKEGMDYQLEASGMYKCAVMLKQAPLGSKEYAAAPLKDSKLCRVTDNL</sequence>
<protein>
    <recommendedName>
        <fullName evidence="3">Lipoprotein</fullName>
    </recommendedName>
</protein>
<dbReference type="KEGG" id="pprc:PFLCHA0_c24570"/>
<reference evidence="2" key="1">
    <citation type="journal article" date="2014" name="Genome Announc.">
        <title>Full-genome sequence of the plant growth-promoting bacterium Pseudomonas protegens CHA0.</title>
        <authorList>
            <person name="Jousset A."/>
            <person name="Schuldes J."/>
            <person name="Keel C."/>
            <person name="Maurhofer M."/>
            <person name="Daniel R."/>
            <person name="Scheu S."/>
            <person name="Thuermer A."/>
        </authorList>
    </citation>
    <scope>NUCLEOTIDE SEQUENCE [LARGE SCALE GENOMIC DNA]</scope>
    <source>
        <strain evidence="2">DSM 19095 / LMG 27888 / CFBP 6595 / CHA0</strain>
    </source>
</reference>
<dbReference type="GeneID" id="57475452"/>
<dbReference type="EMBL" id="CP003190">
    <property type="protein sequence ID" value="AGL84228.1"/>
    <property type="molecule type" value="Genomic_DNA"/>
</dbReference>
<name>A0A2C9EKZ4_PSEPH</name>
<accession>A0A2C9EKZ4</accession>
<dbReference type="RefSeq" id="WP_015635160.1">
    <property type="nucleotide sequence ID" value="NC_021237.1"/>
</dbReference>